<feature type="transmembrane region" description="Helical" evidence="1">
    <location>
        <begin position="119"/>
        <end position="139"/>
    </location>
</feature>
<accession>A0A951UGB6</accession>
<keyword evidence="1" id="KW-0812">Transmembrane</keyword>
<feature type="transmembrane region" description="Helical" evidence="1">
    <location>
        <begin position="27"/>
        <end position="47"/>
    </location>
</feature>
<evidence type="ECO:0000313" key="3">
    <source>
        <dbReference type="Proteomes" id="UP000715781"/>
    </source>
</evidence>
<protein>
    <submittedName>
        <fullName evidence="2">Uncharacterized protein</fullName>
    </submittedName>
</protein>
<feature type="transmembrane region" description="Helical" evidence="1">
    <location>
        <begin position="245"/>
        <end position="265"/>
    </location>
</feature>
<feature type="transmembrane region" description="Helical" evidence="1">
    <location>
        <begin position="59"/>
        <end position="87"/>
    </location>
</feature>
<organism evidence="2 3">
    <name type="scientific">Mojavia pulchra JT2-VF2</name>
    <dbReference type="NCBI Taxonomy" id="287848"/>
    <lineage>
        <taxon>Bacteria</taxon>
        <taxon>Bacillati</taxon>
        <taxon>Cyanobacteriota</taxon>
        <taxon>Cyanophyceae</taxon>
        <taxon>Nostocales</taxon>
        <taxon>Nostocaceae</taxon>
    </lineage>
</organism>
<sequence length="271" mass="31102">MLEIDELEIEKVNQIALNAYKPQWRKLLALSSAVIFSIFVFATRFGLKNSWTSSHPLPILMVTIATLIVVYIGSMLILNLITNIWILHHILKRELERKEFNVNPLHPDRCGGLRSLSDYALKTAYLAAVLGMMVSLIVYQFITRGTGQNYWFIYLIIPIDILLSIVCFFGPLLAAHRGMRKAKEELLREIARQFQADYSQIHASLTGDAETLKQGTEKIKNLRAFYSLTDKFPVWPFDIQTFRRFLLTISAHVFLPVIGILQKLIPLLLKK</sequence>
<gene>
    <name evidence="2" type="ORF">KME32_14850</name>
</gene>
<evidence type="ECO:0000256" key="1">
    <source>
        <dbReference type="SAM" id="Phobius"/>
    </source>
</evidence>
<reference evidence="2" key="2">
    <citation type="journal article" date="2022" name="Microbiol. Resour. Announc.">
        <title>Metagenome Sequencing to Explore Phylogenomics of Terrestrial Cyanobacteria.</title>
        <authorList>
            <person name="Ward R.D."/>
            <person name="Stajich J.E."/>
            <person name="Johansen J.R."/>
            <person name="Huntemann M."/>
            <person name="Clum A."/>
            <person name="Foster B."/>
            <person name="Foster B."/>
            <person name="Roux S."/>
            <person name="Palaniappan K."/>
            <person name="Varghese N."/>
            <person name="Mukherjee S."/>
            <person name="Reddy T.B.K."/>
            <person name="Daum C."/>
            <person name="Copeland A."/>
            <person name="Chen I.A."/>
            <person name="Ivanova N.N."/>
            <person name="Kyrpides N.C."/>
            <person name="Shapiro N."/>
            <person name="Eloe-Fadrosh E.A."/>
            <person name="Pietrasiak N."/>
        </authorList>
    </citation>
    <scope>NUCLEOTIDE SEQUENCE</scope>
    <source>
        <strain evidence="2">JT2-VF2</strain>
    </source>
</reference>
<dbReference type="AlphaFoldDB" id="A0A951UGB6"/>
<evidence type="ECO:0000313" key="2">
    <source>
        <dbReference type="EMBL" id="MBW4562399.1"/>
    </source>
</evidence>
<dbReference type="Proteomes" id="UP000715781">
    <property type="component" value="Unassembled WGS sequence"/>
</dbReference>
<name>A0A951UGB6_9NOST</name>
<proteinExistence type="predicted"/>
<feature type="transmembrane region" description="Helical" evidence="1">
    <location>
        <begin position="151"/>
        <end position="174"/>
    </location>
</feature>
<keyword evidence="1" id="KW-1133">Transmembrane helix</keyword>
<reference evidence="2" key="1">
    <citation type="submission" date="2021-05" db="EMBL/GenBank/DDBJ databases">
        <authorList>
            <person name="Pietrasiak N."/>
            <person name="Ward R."/>
            <person name="Stajich J.E."/>
            <person name="Kurbessoian T."/>
        </authorList>
    </citation>
    <scope>NUCLEOTIDE SEQUENCE</scope>
    <source>
        <strain evidence="2">JT2-VF2</strain>
    </source>
</reference>
<comment type="caution">
    <text evidence="2">The sequence shown here is derived from an EMBL/GenBank/DDBJ whole genome shotgun (WGS) entry which is preliminary data.</text>
</comment>
<dbReference type="EMBL" id="JAHHHN010000007">
    <property type="protein sequence ID" value="MBW4562399.1"/>
    <property type="molecule type" value="Genomic_DNA"/>
</dbReference>
<keyword evidence="1" id="KW-0472">Membrane</keyword>